<dbReference type="GO" id="GO:0046983">
    <property type="term" value="F:protein dimerization activity"/>
    <property type="evidence" value="ECO:0007669"/>
    <property type="project" value="InterPro"/>
</dbReference>
<keyword evidence="3" id="KW-1185">Reference proteome</keyword>
<feature type="domain" description="HAT C-terminal dimerisation" evidence="1">
    <location>
        <begin position="2"/>
        <end position="68"/>
    </location>
</feature>
<dbReference type="Proteomes" id="UP000604825">
    <property type="component" value="Unassembled WGS sequence"/>
</dbReference>
<dbReference type="EMBL" id="CAJGYO010000004">
    <property type="protein sequence ID" value="CAD6224345.1"/>
    <property type="molecule type" value="Genomic_DNA"/>
</dbReference>
<dbReference type="PANTHER" id="PTHR32166:SF122">
    <property type="entry name" value="OS09G0499600 PROTEIN"/>
    <property type="match status" value="1"/>
</dbReference>
<dbReference type="InterPro" id="IPR012337">
    <property type="entry name" value="RNaseH-like_sf"/>
</dbReference>
<evidence type="ECO:0000313" key="2">
    <source>
        <dbReference type="EMBL" id="CAD6224345.1"/>
    </source>
</evidence>
<sequence length="170" mass="19558">MAPVAWWDNFGNGTIELQRLAIRVLSQCCSATGCERNWDTFKDLHSRKLISRLERSRLSDVVFVRYNLKLRERNQRKLKDAIDPISLDNIDVLDEWVSEEPSLLCRDDLNWESVDAPFAEPTSDNDEEFVAIDNGEEAPMAALSWPAADDLYCPQPDQDPYLYVTQDCET</sequence>
<dbReference type="Pfam" id="PF05699">
    <property type="entry name" value="Dimer_Tnp_hAT"/>
    <property type="match status" value="1"/>
</dbReference>
<accession>A0A811NI74</accession>
<dbReference type="AlphaFoldDB" id="A0A811NI74"/>
<name>A0A811NI74_9POAL</name>
<dbReference type="SUPFAM" id="SSF53098">
    <property type="entry name" value="Ribonuclease H-like"/>
    <property type="match status" value="1"/>
</dbReference>
<reference evidence="2" key="1">
    <citation type="submission" date="2020-10" db="EMBL/GenBank/DDBJ databases">
        <authorList>
            <person name="Han B."/>
            <person name="Lu T."/>
            <person name="Zhao Q."/>
            <person name="Huang X."/>
            <person name="Zhao Y."/>
        </authorList>
    </citation>
    <scope>NUCLEOTIDE SEQUENCE</scope>
</reference>
<evidence type="ECO:0000313" key="3">
    <source>
        <dbReference type="Proteomes" id="UP000604825"/>
    </source>
</evidence>
<gene>
    <name evidence="2" type="ORF">NCGR_LOCUS16646</name>
</gene>
<dbReference type="InterPro" id="IPR008906">
    <property type="entry name" value="HATC_C_dom"/>
</dbReference>
<dbReference type="OrthoDB" id="665890at2759"/>
<evidence type="ECO:0000259" key="1">
    <source>
        <dbReference type="Pfam" id="PF05699"/>
    </source>
</evidence>
<comment type="caution">
    <text evidence="2">The sequence shown here is derived from an EMBL/GenBank/DDBJ whole genome shotgun (WGS) entry which is preliminary data.</text>
</comment>
<proteinExistence type="predicted"/>
<protein>
    <recommendedName>
        <fullName evidence="1">HAT C-terminal dimerisation domain-containing protein</fullName>
    </recommendedName>
</protein>
<organism evidence="2 3">
    <name type="scientific">Miscanthus lutarioriparius</name>
    <dbReference type="NCBI Taxonomy" id="422564"/>
    <lineage>
        <taxon>Eukaryota</taxon>
        <taxon>Viridiplantae</taxon>
        <taxon>Streptophyta</taxon>
        <taxon>Embryophyta</taxon>
        <taxon>Tracheophyta</taxon>
        <taxon>Spermatophyta</taxon>
        <taxon>Magnoliopsida</taxon>
        <taxon>Liliopsida</taxon>
        <taxon>Poales</taxon>
        <taxon>Poaceae</taxon>
        <taxon>PACMAD clade</taxon>
        <taxon>Panicoideae</taxon>
        <taxon>Andropogonodae</taxon>
        <taxon>Andropogoneae</taxon>
        <taxon>Saccharinae</taxon>
        <taxon>Miscanthus</taxon>
    </lineage>
</organism>
<dbReference type="PANTHER" id="PTHR32166">
    <property type="entry name" value="OSJNBA0013A04.12 PROTEIN"/>
    <property type="match status" value="1"/>
</dbReference>